<keyword evidence="3" id="KW-1185">Reference proteome</keyword>
<feature type="compositionally biased region" description="Acidic residues" evidence="1">
    <location>
        <begin position="1"/>
        <end position="12"/>
    </location>
</feature>
<dbReference type="Proteomes" id="UP000249829">
    <property type="component" value="Unassembled WGS sequence"/>
</dbReference>
<reference evidence="2 3" key="1">
    <citation type="submission" date="2018-02" db="EMBL/GenBank/DDBJ databases">
        <title>The genomes of Aspergillus section Nigri reveals drivers in fungal speciation.</title>
        <authorList>
            <consortium name="DOE Joint Genome Institute"/>
            <person name="Vesth T.C."/>
            <person name="Nybo J."/>
            <person name="Theobald S."/>
            <person name="Brandl J."/>
            <person name="Frisvad J.C."/>
            <person name="Nielsen K.F."/>
            <person name="Lyhne E.K."/>
            <person name="Kogle M.E."/>
            <person name="Kuo A."/>
            <person name="Riley R."/>
            <person name="Clum A."/>
            <person name="Nolan M."/>
            <person name="Lipzen A."/>
            <person name="Salamov A."/>
            <person name="Henrissat B."/>
            <person name="Wiebenga A."/>
            <person name="De vries R.P."/>
            <person name="Grigoriev I.V."/>
            <person name="Mortensen U.H."/>
            <person name="Andersen M.R."/>
            <person name="Baker S.E."/>
        </authorList>
    </citation>
    <scope>NUCLEOTIDE SEQUENCE [LARGE SCALE GENOMIC DNA]</scope>
    <source>
        <strain evidence="2 3">CBS 115571</strain>
    </source>
</reference>
<proteinExistence type="predicted"/>
<evidence type="ECO:0000256" key="1">
    <source>
        <dbReference type="SAM" id="MobiDB-lite"/>
    </source>
</evidence>
<evidence type="ECO:0000313" key="2">
    <source>
        <dbReference type="EMBL" id="PYI18569.1"/>
    </source>
</evidence>
<evidence type="ECO:0000313" key="3">
    <source>
        <dbReference type="Proteomes" id="UP000249829"/>
    </source>
</evidence>
<feature type="compositionally biased region" description="Polar residues" evidence="1">
    <location>
        <begin position="88"/>
        <end position="99"/>
    </location>
</feature>
<gene>
    <name evidence="2" type="ORF">BO99DRAFT_165315</name>
</gene>
<feature type="compositionally biased region" description="Polar residues" evidence="1">
    <location>
        <begin position="51"/>
        <end position="60"/>
    </location>
</feature>
<protein>
    <submittedName>
        <fullName evidence="2">Uncharacterized protein</fullName>
    </submittedName>
</protein>
<dbReference type="AlphaFoldDB" id="A0A2V5H3K3"/>
<feature type="region of interest" description="Disordered" evidence="1">
    <location>
        <begin position="1"/>
        <end position="24"/>
    </location>
</feature>
<dbReference type="EMBL" id="KZ825143">
    <property type="protein sequence ID" value="PYI18569.1"/>
    <property type="molecule type" value="Genomic_DNA"/>
</dbReference>
<organism evidence="2 3">
    <name type="scientific">Aspergillus violaceofuscus (strain CBS 115571)</name>
    <dbReference type="NCBI Taxonomy" id="1450538"/>
    <lineage>
        <taxon>Eukaryota</taxon>
        <taxon>Fungi</taxon>
        <taxon>Dikarya</taxon>
        <taxon>Ascomycota</taxon>
        <taxon>Pezizomycotina</taxon>
        <taxon>Eurotiomycetes</taxon>
        <taxon>Eurotiomycetidae</taxon>
        <taxon>Eurotiales</taxon>
        <taxon>Aspergillaceae</taxon>
        <taxon>Aspergillus</taxon>
    </lineage>
</organism>
<accession>A0A2V5H3K3</accession>
<feature type="region of interest" description="Disordered" evidence="1">
    <location>
        <begin position="39"/>
        <end position="99"/>
    </location>
</feature>
<sequence length="224" mass="24780">MVYDEVLEEITTEDIPTSEFKPPSRSRLEYCRVFPVKTRSRSAVVAACRPSQDSGSSSYDDTNDGYDPDTPRRRQPRGSRLPPPSSPTVQKTQHSRSQGQSRQYCTQLCLLGLIRGGKLDRDCPNVLDHGTDHHRLNPTTLIRQLNQQLSPKKLQPDTKVGVRIAARTRHAWGRSSESRSGLTGIRSSAKGAPIELVNGLKSTSGVCIHALPQFKGRSCQSFLG</sequence>
<dbReference type="STRING" id="1450538.A0A2V5H3K3"/>
<name>A0A2V5H3K3_ASPV1</name>